<comment type="caution">
    <text evidence="1">The sequence shown here is derived from an EMBL/GenBank/DDBJ whole genome shotgun (WGS) entry which is preliminary data.</text>
</comment>
<name>A0ABN1XKY4_9ACTN</name>
<dbReference type="Proteomes" id="UP001499863">
    <property type="component" value="Unassembled WGS sequence"/>
</dbReference>
<reference evidence="1 2" key="1">
    <citation type="journal article" date="2019" name="Int. J. Syst. Evol. Microbiol.">
        <title>The Global Catalogue of Microorganisms (GCM) 10K type strain sequencing project: providing services to taxonomists for standard genome sequencing and annotation.</title>
        <authorList>
            <consortium name="The Broad Institute Genomics Platform"/>
            <consortium name="The Broad Institute Genome Sequencing Center for Infectious Disease"/>
            <person name="Wu L."/>
            <person name="Ma J."/>
        </authorList>
    </citation>
    <scope>NUCLEOTIDE SEQUENCE [LARGE SCALE GENOMIC DNA]</scope>
    <source>
        <strain evidence="1 2">JCM 12393</strain>
    </source>
</reference>
<organism evidence="1 2">
    <name type="scientific">Kitasatospora putterlickiae</name>
    <dbReference type="NCBI Taxonomy" id="221725"/>
    <lineage>
        <taxon>Bacteria</taxon>
        <taxon>Bacillati</taxon>
        <taxon>Actinomycetota</taxon>
        <taxon>Actinomycetes</taxon>
        <taxon>Kitasatosporales</taxon>
        <taxon>Streptomycetaceae</taxon>
        <taxon>Kitasatospora</taxon>
    </lineage>
</organism>
<proteinExistence type="predicted"/>
<evidence type="ECO:0000313" key="2">
    <source>
        <dbReference type="Proteomes" id="UP001499863"/>
    </source>
</evidence>
<evidence type="ECO:0000313" key="1">
    <source>
        <dbReference type="EMBL" id="GAA1384398.1"/>
    </source>
</evidence>
<sequence>MVIALTALPLAGTSSRTVIEFETLGTVAIDVPSSVRPRGQQIVDVPRQRMLDIDGRTYRGIVRNNVH</sequence>
<keyword evidence="2" id="KW-1185">Reference proteome</keyword>
<protein>
    <submittedName>
        <fullName evidence="1">Uncharacterized protein</fullName>
    </submittedName>
</protein>
<dbReference type="EMBL" id="BAAAKJ010000025">
    <property type="protein sequence ID" value="GAA1384398.1"/>
    <property type="molecule type" value="Genomic_DNA"/>
</dbReference>
<gene>
    <name evidence="1" type="ORF">GCM10009639_05820</name>
</gene>
<accession>A0ABN1XKY4</accession>